<dbReference type="EMBL" id="CP036402">
    <property type="protein sequence ID" value="QBI21105.1"/>
    <property type="molecule type" value="Genomic_DNA"/>
</dbReference>
<dbReference type="OrthoDB" id="1404170at2"/>
<keyword evidence="3" id="KW-0378">Hydrolase</keyword>
<evidence type="ECO:0000256" key="1">
    <source>
        <dbReference type="ARBA" id="ARBA00010830"/>
    </source>
</evidence>
<feature type="signal peptide" evidence="5">
    <location>
        <begin position="1"/>
        <end position="33"/>
    </location>
</feature>
<accession>A0A411YIG6</accession>
<gene>
    <name evidence="7" type="ORF">ER308_17015</name>
</gene>
<dbReference type="Pfam" id="PF07501">
    <property type="entry name" value="G5"/>
    <property type="match status" value="1"/>
</dbReference>
<dbReference type="KEGG" id="erz:ER308_17015"/>
<dbReference type="Pfam" id="PF03990">
    <property type="entry name" value="DUF348"/>
    <property type="match status" value="1"/>
</dbReference>
<dbReference type="PROSITE" id="PS51109">
    <property type="entry name" value="G5"/>
    <property type="match status" value="1"/>
</dbReference>
<keyword evidence="8" id="KW-1185">Reference proteome</keyword>
<dbReference type="RefSeq" id="WP_131156098.1">
    <property type="nucleotide sequence ID" value="NZ_CP036402.1"/>
</dbReference>
<keyword evidence="2 5" id="KW-0732">Signal</keyword>
<evidence type="ECO:0000256" key="4">
    <source>
        <dbReference type="SAM" id="MobiDB-lite"/>
    </source>
</evidence>
<evidence type="ECO:0000313" key="8">
    <source>
        <dbReference type="Proteomes" id="UP000291469"/>
    </source>
</evidence>
<feature type="compositionally biased region" description="Low complexity" evidence="4">
    <location>
        <begin position="44"/>
        <end position="60"/>
    </location>
</feature>
<evidence type="ECO:0000259" key="6">
    <source>
        <dbReference type="PROSITE" id="PS51109"/>
    </source>
</evidence>
<sequence length="333" mass="35358">MPNLYELRSARGRLPSRRVVAVATMFAALPLLAAAAFAVAPATGDDGTPVAATTATPTPDRIAGPIDESIGDDEAEAQRISALAAAEAHDESSRDLGSRGAHPPVIPVTLVDGDEEAEVETAARTVEAFLAVEDVELDEHDRVDADPEEVLSEDDTVEIARAETVEEVRTEALAYETVRRETEDRERGDEVVVQSGQPGEREIVEEVVFVEGDEEAREVVDESVAEPVNEVVEVGTSEPAAAASNTGGGGAGSGVWDRLAECESNGNWSINTGNGYYGGLQFHANTWARYGGHEYAPNAHQATRAQQIAIAERTLQSEGWGAWPACSSKLGLR</sequence>
<proteinExistence type="inferred from homology"/>
<dbReference type="Proteomes" id="UP000291469">
    <property type="component" value="Chromosome"/>
</dbReference>
<feature type="region of interest" description="Disordered" evidence="4">
    <location>
        <begin position="44"/>
        <end position="64"/>
    </location>
</feature>
<comment type="similarity">
    <text evidence="1">Belongs to the transglycosylase family. Rpf subfamily.</text>
</comment>
<dbReference type="InterPro" id="IPR023346">
    <property type="entry name" value="Lysozyme-like_dom_sf"/>
</dbReference>
<dbReference type="SMART" id="SM01208">
    <property type="entry name" value="G5"/>
    <property type="match status" value="1"/>
</dbReference>
<dbReference type="CDD" id="cd13925">
    <property type="entry name" value="RPF"/>
    <property type="match status" value="1"/>
</dbReference>
<evidence type="ECO:0000256" key="2">
    <source>
        <dbReference type="ARBA" id="ARBA00022729"/>
    </source>
</evidence>
<dbReference type="Gene3D" id="2.20.230.10">
    <property type="entry name" value="Resuscitation-promoting factor rpfb"/>
    <property type="match status" value="1"/>
</dbReference>
<dbReference type="InterPro" id="IPR007137">
    <property type="entry name" value="DUF348"/>
</dbReference>
<name>A0A411YIG6_9ACTN</name>
<dbReference type="InterPro" id="IPR011098">
    <property type="entry name" value="G5_dom"/>
</dbReference>
<dbReference type="Pfam" id="PF06737">
    <property type="entry name" value="Transglycosylas"/>
    <property type="match status" value="1"/>
</dbReference>
<dbReference type="Gene3D" id="1.10.530.10">
    <property type="match status" value="1"/>
</dbReference>
<evidence type="ECO:0000313" key="7">
    <source>
        <dbReference type="EMBL" id="QBI21105.1"/>
    </source>
</evidence>
<feature type="chain" id="PRO_5038764587" evidence="5">
    <location>
        <begin position="34"/>
        <end position="333"/>
    </location>
</feature>
<evidence type="ECO:0000256" key="3">
    <source>
        <dbReference type="ARBA" id="ARBA00022801"/>
    </source>
</evidence>
<reference evidence="7 8" key="1">
    <citation type="submission" date="2019-01" db="EMBL/GenBank/DDBJ databases">
        <title>Egibacter rhizosphaerae EGI 80759T.</title>
        <authorList>
            <person name="Chen D.-D."/>
            <person name="Tian Y."/>
            <person name="Jiao J.-Y."/>
            <person name="Zhang X.-T."/>
            <person name="Zhang Y.-G."/>
            <person name="Zhang Y."/>
            <person name="Xiao M."/>
            <person name="Shu W.-S."/>
            <person name="Li W.-J."/>
        </authorList>
    </citation>
    <scope>NUCLEOTIDE SEQUENCE [LARGE SCALE GENOMIC DNA]</scope>
    <source>
        <strain evidence="7 8">EGI 80759</strain>
    </source>
</reference>
<dbReference type="AlphaFoldDB" id="A0A411YIG6"/>
<feature type="domain" description="G5" evidence="6">
    <location>
        <begin position="159"/>
        <end position="238"/>
    </location>
</feature>
<organism evidence="7 8">
    <name type="scientific">Egibacter rhizosphaerae</name>
    <dbReference type="NCBI Taxonomy" id="1670831"/>
    <lineage>
        <taxon>Bacteria</taxon>
        <taxon>Bacillati</taxon>
        <taxon>Actinomycetota</taxon>
        <taxon>Nitriliruptoria</taxon>
        <taxon>Egibacterales</taxon>
        <taxon>Egibacteraceae</taxon>
        <taxon>Egibacter</taxon>
    </lineage>
</organism>
<dbReference type="GO" id="GO:0016787">
    <property type="term" value="F:hydrolase activity"/>
    <property type="evidence" value="ECO:0007669"/>
    <property type="project" value="UniProtKB-KW"/>
</dbReference>
<protein>
    <submittedName>
        <fullName evidence="7">Resuscitation-promoting factor</fullName>
    </submittedName>
</protein>
<evidence type="ECO:0000256" key="5">
    <source>
        <dbReference type="SAM" id="SignalP"/>
    </source>
</evidence>
<dbReference type="InterPro" id="IPR010618">
    <property type="entry name" value="RPF"/>
</dbReference>
<dbReference type="SUPFAM" id="SSF53955">
    <property type="entry name" value="Lysozyme-like"/>
    <property type="match status" value="1"/>
</dbReference>